<dbReference type="Proteomes" id="UP000176614">
    <property type="component" value="Unassembled WGS sequence"/>
</dbReference>
<dbReference type="AlphaFoldDB" id="A0A1F4VZV8"/>
<reference evidence="1 2" key="1">
    <citation type="journal article" date="2016" name="Nat. Commun.">
        <title>Thousands of microbial genomes shed light on interconnected biogeochemical processes in an aquifer system.</title>
        <authorList>
            <person name="Anantharaman K."/>
            <person name="Brown C.T."/>
            <person name="Hug L.A."/>
            <person name="Sharon I."/>
            <person name="Castelle C.J."/>
            <person name="Probst A.J."/>
            <person name="Thomas B.C."/>
            <person name="Singh A."/>
            <person name="Wilkins M.J."/>
            <person name="Karaoz U."/>
            <person name="Brodie E.L."/>
            <person name="Williams K.H."/>
            <person name="Hubbard S.S."/>
            <person name="Banfield J.F."/>
        </authorList>
    </citation>
    <scope>NUCLEOTIDE SEQUENCE [LARGE SCALE GENOMIC DNA]</scope>
</reference>
<accession>A0A1F4VZV8</accession>
<sequence>MSEAEASELNSILNRLPCSPKGTYRPLYEYTDETVSTDSQIGLSGAKAETREILYFHPSDVIFISFDTLTRPVKSLSSLPKRNVYNPSNEELGSKVRSVSISELINAGYIGVIADTVDVGIRRMEKGPTITTKGLMPVIRQMVAQSINSEGNVVKHQKFDVLKEE</sequence>
<name>A0A1F4VZV8_UNCKA</name>
<evidence type="ECO:0000313" key="2">
    <source>
        <dbReference type="Proteomes" id="UP000176614"/>
    </source>
</evidence>
<evidence type="ECO:0000313" key="1">
    <source>
        <dbReference type="EMBL" id="OGC62333.1"/>
    </source>
</evidence>
<organism evidence="1 2">
    <name type="scientific">candidate division WWE3 bacterium RIFOXYA2_FULL_46_9</name>
    <dbReference type="NCBI Taxonomy" id="1802636"/>
    <lineage>
        <taxon>Bacteria</taxon>
        <taxon>Katanobacteria</taxon>
    </lineage>
</organism>
<dbReference type="EMBL" id="MEVT01000021">
    <property type="protein sequence ID" value="OGC62333.1"/>
    <property type="molecule type" value="Genomic_DNA"/>
</dbReference>
<comment type="caution">
    <text evidence="1">The sequence shown here is derived from an EMBL/GenBank/DDBJ whole genome shotgun (WGS) entry which is preliminary data.</text>
</comment>
<gene>
    <name evidence="1" type="ORF">A2264_02085</name>
</gene>
<proteinExistence type="predicted"/>
<protein>
    <submittedName>
        <fullName evidence="1">Uncharacterized protein</fullName>
    </submittedName>
</protein>